<dbReference type="KEGG" id="tva:4767539"/>
<evidence type="ECO:0000256" key="3">
    <source>
        <dbReference type="PROSITE-ProRule" id="PRU00023"/>
    </source>
</evidence>
<dbReference type="OrthoDB" id="366390at2759"/>
<dbReference type="VEuPathDB" id="TrichDB:TVAGG3_0882070"/>
<dbReference type="STRING" id="5722.A2ECL9"/>
<dbReference type="RefSeq" id="XP_001321839.1">
    <property type="nucleotide sequence ID" value="XM_001321804.1"/>
</dbReference>
<dbReference type="SUPFAM" id="SSF48403">
    <property type="entry name" value="Ankyrin repeat"/>
    <property type="match status" value="1"/>
</dbReference>
<dbReference type="VEuPathDB" id="TrichDB:TVAG_056600"/>
<organism evidence="4 5">
    <name type="scientific">Trichomonas vaginalis (strain ATCC PRA-98 / G3)</name>
    <dbReference type="NCBI Taxonomy" id="412133"/>
    <lineage>
        <taxon>Eukaryota</taxon>
        <taxon>Metamonada</taxon>
        <taxon>Parabasalia</taxon>
        <taxon>Trichomonadida</taxon>
        <taxon>Trichomonadidae</taxon>
        <taxon>Trichomonas</taxon>
    </lineage>
</organism>
<dbReference type="Pfam" id="PF12796">
    <property type="entry name" value="Ank_2"/>
    <property type="match status" value="1"/>
</dbReference>
<dbReference type="InterPro" id="IPR036770">
    <property type="entry name" value="Ankyrin_rpt-contain_sf"/>
</dbReference>
<evidence type="ECO:0000313" key="5">
    <source>
        <dbReference type="Proteomes" id="UP000001542"/>
    </source>
</evidence>
<dbReference type="PROSITE" id="PS50088">
    <property type="entry name" value="ANK_REPEAT"/>
    <property type="match status" value="1"/>
</dbReference>
<keyword evidence="5" id="KW-1185">Reference proteome</keyword>
<dbReference type="EMBL" id="DS113354">
    <property type="protein sequence ID" value="EAY09616.1"/>
    <property type="molecule type" value="Genomic_DNA"/>
</dbReference>
<name>A2ECL9_TRIV3</name>
<dbReference type="SMART" id="SM00248">
    <property type="entry name" value="ANK"/>
    <property type="match status" value="2"/>
</dbReference>
<keyword evidence="2 3" id="KW-0040">ANK repeat</keyword>
<evidence type="ECO:0000313" key="4">
    <source>
        <dbReference type="EMBL" id="EAY09616.1"/>
    </source>
</evidence>
<gene>
    <name evidence="4" type="ORF">TVAG_056600</name>
</gene>
<dbReference type="InterPro" id="IPR002110">
    <property type="entry name" value="Ankyrin_rpt"/>
</dbReference>
<protein>
    <submittedName>
        <fullName evidence="4">Uncharacterized protein</fullName>
    </submittedName>
</protein>
<dbReference type="PROSITE" id="PS50297">
    <property type="entry name" value="ANK_REP_REGION"/>
    <property type="match status" value="1"/>
</dbReference>
<evidence type="ECO:0000256" key="2">
    <source>
        <dbReference type="ARBA" id="ARBA00023043"/>
    </source>
</evidence>
<dbReference type="InParanoid" id="A2ECL9"/>
<dbReference type="AlphaFoldDB" id="A2ECL9"/>
<dbReference type="Proteomes" id="UP000001542">
    <property type="component" value="Unassembled WGS sequence"/>
</dbReference>
<dbReference type="Gene3D" id="1.25.40.20">
    <property type="entry name" value="Ankyrin repeat-containing domain"/>
    <property type="match status" value="1"/>
</dbReference>
<dbReference type="SMR" id="A2ECL9"/>
<accession>A2ECL9</accession>
<evidence type="ECO:0000256" key="1">
    <source>
        <dbReference type="ARBA" id="ARBA00022737"/>
    </source>
</evidence>
<reference evidence="4" key="1">
    <citation type="submission" date="2006-10" db="EMBL/GenBank/DDBJ databases">
        <authorList>
            <person name="Amadeo P."/>
            <person name="Zhao Q."/>
            <person name="Wortman J."/>
            <person name="Fraser-Liggett C."/>
            <person name="Carlton J."/>
        </authorList>
    </citation>
    <scope>NUCLEOTIDE SEQUENCE</scope>
    <source>
        <strain evidence="4">G3</strain>
    </source>
</reference>
<feature type="repeat" description="ANK" evidence="3">
    <location>
        <begin position="218"/>
        <end position="250"/>
    </location>
</feature>
<keyword evidence="1" id="KW-0677">Repeat</keyword>
<dbReference type="PANTHER" id="PTHR24188:SF29">
    <property type="entry name" value="GH09064P"/>
    <property type="match status" value="1"/>
</dbReference>
<proteinExistence type="predicted"/>
<dbReference type="PANTHER" id="PTHR24188">
    <property type="entry name" value="ANKYRIN REPEAT PROTEIN"/>
    <property type="match status" value="1"/>
</dbReference>
<reference evidence="4" key="2">
    <citation type="journal article" date="2007" name="Science">
        <title>Draft genome sequence of the sexually transmitted pathogen Trichomonas vaginalis.</title>
        <authorList>
            <person name="Carlton J.M."/>
            <person name="Hirt R.P."/>
            <person name="Silva J.C."/>
            <person name="Delcher A.L."/>
            <person name="Schatz M."/>
            <person name="Zhao Q."/>
            <person name="Wortman J.R."/>
            <person name="Bidwell S.L."/>
            <person name="Alsmark U.C.M."/>
            <person name="Besteiro S."/>
            <person name="Sicheritz-Ponten T."/>
            <person name="Noel C.J."/>
            <person name="Dacks J.B."/>
            <person name="Foster P.G."/>
            <person name="Simillion C."/>
            <person name="Van de Peer Y."/>
            <person name="Miranda-Saavedra D."/>
            <person name="Barton G.J."/>
            <person name="Westrop G.D."/>
            <person name="Mueller S."/>
            <person name="Dessi D."/>
            <person name="Fiori P.L."/>
            <person name="Ren Q."/>
            <person name="Paulsen I."/>
            <person name="Zhang H."/>
            <person name="Bastida-Corcuera F.D."/>
            <person name="Simoes-Barbosa A."/>
            <person name="Brown M.T."/>
            <person name="Hayes R.D."/>
            <person name="Mukherjee M."/>
            <person name="Okumura C.Y."/>
            <person name="Schneider R."/>
            <person name="Smith A.J."/>
            <person name="Vanacova S."/>
            <person name="Villalvazo M."/>
            <person name="Haas B.J."/>
            <person name="Pertea M."/>
            <person name="Feldblyum T.V."/>
            <person name="Utterback T.R."/>
            <person name="Shu C.L."/>
            <person name="Osoegawa K."/>
            <person name="de Jong P.J."/>
            <person name="Hrdy I."/>
            <person name="Horvathova L."/>
            <person name="Zubacova Z."/>
            <person name="Dolezal P."/>
            <person name="Malik S.B."/>
            <person name="Logsdon J.M. Jr."/>
            <person name="Henze K."/>
            <person name="Gupta A."/>
            <person name="Wang C.C."/>
            <person name="Dunne R.L."/>
            <person name="Upcroft J.A."/>
            <person name="Upcroft P."/>
            <person name="White O."/>
            <person name="Salzberg S.L."/>
            <person name="Tang P."/>
            <person name="Chiu C.-H."/>
            <person name="Lee Y.-S."/>
            <person name="Embley T.M."/>
            <person name="Coombs G.H."/>
            <person name="Mottram J.C."/>
            <person name="Tachezy J."/>
            <person name="Fraser-Liggett C.M."/>
            <person name="Johnson P.J."/>
        </authorList>
    </citation>
    <scope>NUCLEOTIDE SEQUENCE [LARGE SCALE GENOMIC DNA]</scope>
    <source>
        <strain evidence="4">G3</strain>
    </source>
</reference>
<sequence>MSGGLEVNLEYMAAHISDFITDEYFFESFELEDIKNIMKNSNFNTNDFTFLIELSYHTIKAHKLYLCARKANVCVQNMEDVILILKSIRKNMKLRVLNSIIDYLDREKKSLGCQEKVQKLQSQITQLNEIYNQSLVIPRITELKKSNEFNDIYNFLDQLSSLENNQMLSRACDEGLWKKKDPKFWYNHSMNVLNTACERGNLRLVKSLIECGCMSDNDEISPLNYAIENGKPEIAQYLISAGVNKEAKNKNGETPVFQALENG</sequence>